<feature type="non-terminal residue" evidence="1">
    <location>
        <position position="36"/>
    </location>
</feature>
<comment type="caution">
    <text evidence="1">The sequence shown here is derived from an EMBL/GenBank/DDBJ whole genome shotgun (WGS) entry which is preliminary data.</text>
</comment>
<name>A0A5C6LZN1_9PLAN</name>
<protein>
    <submittedName>
        <fullName evidence="1">Uncharacterized protein</fullName>
    </submittedName>
</protein>
<sequence>MLIEDGRLKWSLIHFWPGNAASVGLRELLPLNEWVH</sequence>
<reference evidence="1 2" key="2">
    <citation type="submission" date="2019-08" db="EMBL/GenBank/DDBJ databases">
        <authorList>
            <person name="Henke P."/>
        </authorList>
    </citation>
    <scope>NUCLEOTIDE SEQUENCE [LARGE SCALE GENOMIC DNA]</scope>
    <source>
        <strain evidence="1">Phe10_nw2017</strain>
    </source>
</reference>
<accession>A0A5C6LZN1</accession>
<proteinExistence type="predicted"/>
<gene>
    <name evidence="1" type="ORF">E3A20_30300</name>
</gene>
<evidence type="ECO:0000313" key="2">
    <source>
        <dbReference type="Proteomes" id="UP000321083"/>
    </source>
</evidence>
<dbReference type="EMBL" id="SRHE01000988">
    <property type="protein sequence ID" value="TWW07838.1"/>
    <property type="molecule type" value="Genomic_DNA"/>
</dbReference>
<reference evidence="1 2" key="1">
    <citation type="submission" date="2019-08" db="EMBL/GenBank/DDBJ databases">
        <title>100 year-old enigma solved: identification of Planctomyces bekefii, the type genus and species of the phylum Planctomycetes.</title>
        <authorList>
            <person name="Svetlana D.N."/>
            <person name="Overmann J."/>
        </authorList>
    </citation>
    <scope>NUCLEOTIDE SEQUENCE [LARGE SCALE GENOMIC DNA]</scope>
    <source>
        <strain evidence="1">Phe10_nw2017</strain>
    </source>
</reference>
<dbReference type="AlphaFoldDB" id="A0A5C6LZN1"/>
<evidence type="ECO:0000313" key="1">
    <source>
        <dbReference type="EMBL" id="TWW07838.1"/>
    </source>
</evidence>
<dbReference type="Proteomes" id="UP000321083">
    <property type="component" value="Unassembled WGS sequence"/>
</dbReference>
<organism evidence="1 2">
    <name type="scientific">Planctomyces bekefii</name>
    <dbReference type="NCBI Taxonomy" id="1653850"/>
    <lineage>
        <taxon>Bacteria</taxon>
        <taxon>Pseudomonadati</taxon>
        <taxon>Planctomycetota</taxon>
        <taxon>Planctomycetia</taxon>
        <taxon>Planctomycetales</taxon>
        <taxon>Planctomycetaceae</taxon>
        <taxon>Planctomyces</taxon>
    </lineage>
</organism>
<keyword evidence="2" id="KW-1185">Reference proteome</keyword>